<dbReference type="Proteomes" id="UP001356170">
    <property type="component" value="Unassembled WGS sequence"/>
</dbReference>
<protein>
    <submittedName>
        <fullName evidence="1">Uncharacterized protein</fullName>
    </submittedName>
</protein>
<name>A0ABU7UYB2_9GAMM</name>
<evidence type="ECO:0000313" key="1">
    <source>
        <dbReference type="EMBL" id="MEF2154953.1"/>
    </source>
</evidence>
<dbReference type="EMBL" id="JAZHBO010000001">
    <property type="protein sequence ID" value="MEF2154953.1"/>
    <property type="molecule type" value="Genomic_DNA"/>
</dbReference>
<evidence type="ECO:0000313" key="2">
    <source>
        <dbReference type="Proteomes" id="UP001356170"/>
    </source>
</evidence>
<keyword evidence="2" id="KW-1185">Reference proteome</keyword>
<organism evidence="1 2">
    <name type="scientific">Aquilutibacter rugosus</name>
    <dbReference type="NCBI Taxonomy" id="3115820"/>
    <lineage>
        <taxon>Bacteria</taxon>
        <taxon>Pseudomonadati</taxon>
        <taxon>Pseudomonadota</taxon>
        <taxon>Gammaproteobacteria</taxon>
        <taxon>Lysobacterales</taxon>
        <taxon>Lysobacteraceae</taxon>
        <taxon>Aquilutibacter</taxon>
    </lineage>
</organism>
<gene>
    <name evidence="1" type="ORF">V3390_01685</name>
</gene>
<reference evidence="1 2" key="1">
    <citation type="submission" date="2024-01" db="EMBL/GenBank/DDBJ databases">
        <title>Novel species of the genus Luteimonas isolated from rivers.</title>
        <authorList>
            <person name="Lu H."/>
        </authorList>
    </citation>
    <scope>NUCLEOTIDE SEQUENCE [LARGE SCALE GENOMIC DNA]</scope>
    <source>
        <strain evidence="1 2">FXH3W</strain>
    </source>
</reference>
<dbReference type="RefSeq" id="WP_331703094.1">
    <property type="nucleotide sequence ID" value="NZ_JAZHBO010000001.1"/>
</dbReference>
<accession>A0ABU7UYB2</accession>
<comment type="caution">
    <text evidence="1">The sequence shown here is derived from an EMBL/GenBank/DDBJ whole genome shotgun (WGS) entry which is preliminary data.</text>
</comment>
<proteinExistence type="predicted"/>
<sequence>MPLAPFFLNQKSKIQKTVPLAPFFKSKIKNQKSKIKKLEAKARARAGAQKKGRGLNAAAFLIFDF</sequence>